<sequence>MSPFVTDLPIPSSLDVSFSSHPDEIKDFSSVDLSFLPDDLDRDNKDDGGSMLEEPDGPQPGIQDGGTFLDGRNLSGPRDENSTQPLSDPSGSCLPMTPMTPRTPMTPTSESSGIVPQLQNIVATVNLACKLDLKNIALHARNAEYNPKRRTVSSGSPEIRSCGPKAWLPCKIPGLQNPEHGGQL</sequence>
<dbReference type="PANTHER" id="PTHR10126">
    <property type="entry name" value="TATA-BOX BINDING PROTEIN"/>
    <property type="match status" value="1"/>
</dbReference>
<evidence type="ECO:0000256" key="2">
    <source>
        <dbReference type="ARBA" id="ARBA00023125"/>
    </source>
</evidence>
<keyword evidence="6" id="KW-1185">Reference proteome</keyword>
<feature type="region of interest" description="Disordered" evidence="4">
    <location>
        <begin position="1"/>
        <end position="112"/>
    </location>
</feature>
<accession>A0ABQ7SS61</accession>
<dbReference type="SUPFAM" id="SSF55945">
    <property type="entry name" value="TATA-box binding protein-like"/>
    <property type="match status" value="1"/>
</dbReference>
<feature type="compositionally biased region" description="Low complexity" evidence="4">
    <location>
        <begin position="95"/>
        <end position="108"/>
    </location>
</feature>
<evidence type="ECO:0000256" key="4">
    <source>
        <dbReference type="SAM" id="MobiDB-lite"/>
    </source>
</evidence>
<dbReference type="EMBL" id="JAIPUX010003289">
    <property type="protein sequence ID" value="KAH0620261.1"/>
    <property type="molecule type" value="Genomic_DNA"/>
</dbReference>
<proteinExistence type="inferred from homology"/>
<dbReference type="InterPro" id="IPR012295">
    <property type="entry name" value="TBP_dom_sf"/>
</dbReference>
<evidence type="ECO:0000256" key="3">
    <source>
        <dbReference type="ARBA" id="ARBA00023163"/>
    </source>
</evidence>
<reference evidence="5 6" key="1">
    <citation type="journal article" date="2022" name="Gigascience">
        <title>A chromosome-level genome assembly and annotation of the desert horned lizard, Phrynosoma platyrhinos, provides insight into chromosomal rearrangements among reptiles.</title>
        <authorList>
            <person name="Koochekian N."/>
            <person name="Ascanio A."/>
            <person name="Farleigh K."/>
            <person name="Card D.C."/>
            <person name="Schield D.R."/>
            <person name="Castoe T.A."/>
            <person name="Jezkova T."/>
        </authorList>
    </citation>
    <scope>NUCLEOTIDE SEQUENCE [LARGE SCALE GENOMIC DNA]</scope>
    <source>
        <strain evidence="5">NK-2021</strain>
    </source>
</reference>
<evidence type="ECO:0000313" key="6">
    <source>
        <dbReference type="Proteomes" id="UP000826234"/>
    </source>
</evidence>
<dbReference type="InterPro" id="IPR000814">
    <property type="entry name" value="TBP"/>
</dbReference>
<comment type="similarity">
    <text evidence="1">Belongs to the TBP family.</text>
</comment>
<keyword evidence="2" id="KW-0238">DNA-binding</keyword>
<dbReference type="Pfam" id="PF00352">
    <property type="entry name" value="TBP"/>
    <property type="match status" value="1"/>
</dbReference>
<comment type="caution">
    <text evidence="5">The sequence shown here is derived from an EMBL/GenBank/DDBJ whole genome shotgun (WGS) entry which is preliminary data.</text>
</comment>
<organism evidence="5 6">
    <name type="scientific">Phrynosoma platyrhinos</name>
    <name type="common">Desert horned lizard</name>
    <dbReference type="NCBI Taxonomy" id="52577"/>
    <lineage>
        <taxon>Eukaryota</taxon>
        <taxon>Metazoa</taxon>
        <taxon>Chordata</taxon>
        <taxon>Craniata</taxon>
        <taxon>Vertebrata</taxon>
        <taxon>Euteleostomi</taxon>
        <taxon>Lepidosauria</taxon>
        <taxon>Squamata</taxon>
        <taxon>Bifurcata</taxon>
        <taxon>Unidentata</taxon>
        <taxon>Episquamata</taxon>
        <taxon>Toxicofera</taxon>
        <taxon>Iguania</taxon>
        <taxon>Phrynosomatidae</taxon>
        <taxon>Phrynosomatinae</taxon>
        <taxon>Phrynosoma</taxon>
    </lineage>
</organism>
<dbReference type="Gene3D" id="3.30.310.10">
    <property type="entry name" value="TATA-Binding Protein"/>
    <property type="match status" value="1"/>
</dbReference>
<protein>
    <submittedName>
        <fullName evidence="5">Uncharacterized protein</fullName>
    </submittedName>
</protein>
<evidence type="ECO:0000313" key="5">
    <source>
        <dbReference type="EMBL" id="KAH0620261.1"/>
    </source>
</evidence>
<name>A0ABQ7SS61_PHRPL</name>
<dbReference type="PRINTS" id="PR00686">
    <property type="entry name" value="TIFACTORIID"/>
</dbReference>
<keyword evidence="3" id="KW-0804">Transcription</keyword>
<evidence type="ECO:0000256" key="1">
    <source>
        <dbReference type="ARBA" id="ARBA00005560"/>
    </source>
</evidence>
<gene>
    <name evidence="5" type="ORF">JD844_020368</name>
</gene>
<dbReference type="Proteomes" id="UP000826234">
    <property type="component" value="Unassembled WGS sequence"/>
</dbReference>